<dbReference type="RefSeq" id="WP_113859434.1">
    <property type="nucleotide sequence ID" value="NZ_PDCG01000001.1"/>
</dbReference>
<name>A0A366K9N8_9BIFI</name>
<organism evidence="1 2">
    <name type="scientific">Bifidobacterium aemilianum</name>
    <dbReference type="NCBI Taxonomy" id="2493120"/>
    <lineage>
        <taxon>Bacteria</taxon>
        <taxon>Bacillati</taxon>
        <taxon>Actinomycetota</taxon>
        <taxon>Actinomycetes</taxon>
        <taxon>Bifidobacteriales</taxon>
        <taxon>Bifidobacteriaceae</taxon>
        <taxon>Bifidobacterium</taxon>
    </lineage>
</organism>
<comment type="caution">
    <text evidence="1">The sequence shown here is derived from an EMBL/GenBank/DDBJ whole genome shotgun (WGS) entry which is preliminary data.</text>
</comment>
<proteinExistence type="predicted"/>
<evidence type="ECO:0000313" key="2">
    <source>
        <dbReference type="Proteomes" id="UP000252530"/>
    </source>
</evidence>
<dbReference type="Proteomes" id="UP000252530">
    <property type="component" value="Unassembled WGS sequence"/>
</dbReference>
<gene>
    <name evidence="1" type="ORF">CRD60_00925</name>
</gene>
<protein>
    <submittedName>
        <fullName evidence="1">Uncharacterized protein</fullName>
    </submittedName>
</protein>
<dbReference type="AlphaFoldDB" id="A0A366K9N8"/>
<sequence>MADIEIMAVDWLSHADELQGIPVSLSVGEPRRDRFVTVEQTGATLEHHLATATLAVQVWDTSRAKASRLANEVVAPVLLDMWQVDEVGSVEILGIANMPDPGPPFRHRYQISAHVTAAA</sequence>
<dbReference type="OrthoDB" id="4794185at2"/>
<accession>A0A366K9N8</accession>
<reference evidence="1 2" key="1">
    <citation type="submission" date="2017-10" db="EMBL/GenBank/DDBJ databases">
        <title>Bifidobacterium xylocopum sp. nov. and Bifidobacterium aemilianum sp. nov., from the carpenter bee (Xylocopa violacea) digestive tract.</title>
        <authorList>
            <person name="Alberoni D."/>
            <person name="Baffoni L."/>
            <person name="Di Gioia D."/>
            <person name="Gaggia F."/>
            <person name="Biavati B."/>
        </authorList>
    </citation>
    <scope>NUCLEOTIDE SEQUENCE [LARGE SCALE GENOMIC DNA]</scope>
    <source>
        <strain evidence="1 2">XV10</strain>
    </source>
</reference>
<dbReference type="EMBL" id="PDCG01000001">
    <property type="protein sequence ID" value="RBP98460.1"/>
    <property type="molecule type" value="Genomic_DNA"/>
</dbReference>
<evidence type="ECO:0000313" key="1">
    <source>
        <dbReference type="EMBL" id="RBP98460.1"/>
    </source>
</evidence>
<keyword evidence="2" id="KW-1185">Reference proteome</keyword>